<dbReference type="GO" id="GO:0005829">
    <property type="term" value="C:cytosol"/>
    <property type="evidence" value="ECO:0007669"/>
    <property type="project" value="TreeGrafter"/>
</dbReference>
<comment type="pathway">
    <text evidence="1 7">tRNA modification; tRNA-queuosine biosynthesis.</text>
</comment>
<evidence type="ECO:0000256" key="7">
    <source>
        <dbReference type="HAMAP-Rule" id="MF_00168"/>
    </source>
</evidence>
<dbReference type="EC" id="2.4.2.29" evidence="7"/>
<dbReference type="GO" id="GO:0046872">
    <property type="term" value="F:metal ion binding"/>
    <property type="evidence" value="ECO:0007669"/>
    <property type="project" value="UniProtKB-KW"/>
</dbReference>
<keyword evidence="5 7" id="KW-0671">Queuosine biosynthesis</keyword>
<comment type="cofactor">
    <cofactor evidence="7">
        <name>Zn(2+)</name>
        <dbReference type="ChEBI" id="CHEBI:29105"/>
    </cofactor>
    <text evidence="7">Binds 1 zinc ion per subunit.</text>
</comment>
<dbReference type="eggNOG" id="COG0343">
    <property type="taxonomic scope" value="Bacteria"/>
</dbReference>
<reference evidence="9 10" key="1">
    <citation type="submission" date="2010-12" db="EMBL/GenBank/DDBJ databases">
        <title>Complete sequence of Desulfurispirillum indicum S5.</title>
        <authorList>
            <consortium name="US DOE Joint Genome Institute"/>
            <person name="Lucas S."/>
            <person name="Copeland A."/>
            <person name="Lapidus A."/>
            <person name="Cheng J.-F."/>
            <person name="Goodwin L."/>
            <person name="Pitluck S."/>
            <person name="Chertkov O."/>
            <person name="Held B."/>
            <person name="Detter J.C."/>
            <person name="Han C."/>
            <person name="Tapia R."/>
            <person name="Land M."/>
            <person name="Hauser L."/>
            <person name="Kyrpides N."/>
            <person name="Ivanova N."/>
            <person name="Mikhailova N."/>
            <person name="Haggblom M."/>
            <person name="Rauschenbach I."/>
            <person name="Bini E."/>
            <person name="Woyke T."/>
        </authorList>
    </citation>
    <scope>NUCLEOTIDE SEQUENCE [LARGE SCALE GENOMIC DNA]</scope>
    <source>
        <strain evidence="10">ATCC BAA-1389 / DSM 22839 / S5</strain>
    </source>
</reference>
<evidence type="ECO:0000256" key="6">
    <source>
        <dbReference type="ARBA" id="ARBA00050112"/>
    </source>
</evidence>
<evidence type="ECO:0000259" key="8">
    <source>
        <dbReference type="Pfam" id="PF01702"/>
    </source>
</evidence>
<evidence type="ECO:0000256" key="2">
    <source>
        <dbReference type="ARBA" id="ARBA00022676"/>
    </source>
</evidence>
<feature type="binding site" evidence="7">
    <location>
        <position position="306"/>
    </location>
    <ligand>
        <name>Zn(2+)</name>
        <dbReference type="ChEBI" id="CHEBI:29105"/>
    </ligand>
</feature>
<evidence type="ECO:0000256" key="1">
    <source>
        <dbReference type="ARBA" id="ARBA00004691"/>
    </source>
</evidence>
<dbReference type="UniPathway" id="UPA00392"/>
<dbReference type="InterPro" id="IPR050076">
    <property type="entry name" value="ArchSynthase1/Queuine_TRR"/>
</dbReference>
<dbReference type="PANTHER" id="PTHR46499:SF1">
    <property type="entry name" value="QUEUINE TRNA-RIBOSYLTRANSFERASE"/>
    <property type="match status" value="1"/>
</dbReference>
<dbReference type="InterPro" id="IPR004803">
    <property type="entry name" value="TGT"/>
</dbReference>
<comment type="similarity">
    <text evidence="7">Belongs to the queuine tRNA-ribosyltransferase family.</text>
</comment>
<comment type="catalytic activity">
    <reaction evidence="6 7">
        <text>7-aminomethyl-7-carbaguanine + guanosine(34) in tRNA = 7-aminomethyl-7-carbaguanosine(34) in tRNA + guanine</text>
        <dbReference type="Rhea" id="RHEA:24104"/>
        <dbReference type="Rhea" id="RHEA-COMP:10341"/>
        <dbReference type="Rhea" id="RHEA-COMP:10342"/>
        <dbReference type="ChEBI" id="CHEBI:16235"/>
        <dbReference type="ChEBI" id="CHEBI:58703"/>
        <dbReference type="ChEBI" id="CHEBI:74269"/>
        <dbReference type="ChEBI" id="CHEBI:82833"/>
        <dbReference type="EC" id="2.4.2.29"/>
    </reaction>
</comment>
<accession>E6W4K6</accession>
<comment type="subunit">
    <text evidence="7">Homodimer. Within each dimer, one monomer is responsible for RNA recognition and catalysis, while the other monomer binds to the replacement base PreQ1.</text>
</comment>
<dbReference type="PANTHER" id="PTHR46499">
    <property type="entry name" value="QUEUINE TRNA-RIBOSYLTRANSFERASE"/>
    <property type="match status" value="1"/>
</dbReference>
<dbReference type="FunFam" id="3.20.20.105:FF:000001">
    <property type="entry name" value="Queuine tRNA-ribosyltransferase"/>
    <property type="match status" value="1"/>
</dbReference>
<evidence type="ECO:0000256" key="5">
    <source>
        <dbReference type="ARBA" id="ARBA00022785"/>
    </source>
</evidence>
<dbReference type="HOGENOM" id="CLU_022060_0_1_0"/>
<keyword evidence="7" id="KW-0862">Zinc</keyword>
<dbReference type="FunCoup" id="E6W4K6">
    <property type="interactions" value="500"/>
</dbReference>
<dbReference type="Gene3D" id="3.20.20.105">
    <property type="entry name" value="Queuine tRNA-ribosyltransferase-like"/>
    <property type="match status" value="1"/>
</dbReference>
<evidence type="ECO:0000256" key="3">
    <source>
        <dbReference type="ARBA" id="ARBA00022679"/>
    </source>
</evidence>
<feature type="region of interest" description="RNA binding" evidence="7">
    <location>
        <begin position="247"/>
        <end position="253"/>
    </location>
</feature>
<feature type="active site" description="Proton acceptor" evidence="7">
    <location>
        <position position="92"/>
    </location>
</feature>
<keyword evidence="2 7" id="KW-0328">Glycosyltransferase</keyword>
<feature type="binding site" evidence="7">
    <location>
        <position position="216"/>
    </location>
    <ligand>
        <name>substrate</name>
    </ligand>
</feature>
<feature type="binding site" evidence="7">
    <location>
        <position position="304"/>
    </location>
    <ligand>
        <name>Zn(2+)</name>
        <dbReference type="ChEBI" id="CHEBI:29105"/>
    </ligand>
</feature>
<dbReference type="Proteomes" id="UP000002572">
    <property type="component" value="Chromosome"/>
</dbReference>
<dbReference type="NCBIfam" id="TIGR00449">
    <property type="entry name" value="tgt_general"/>
    <property type="match status" value="1"/>
</dbReference>
<dbReference type="GO" id="GO:0008479">
    <property type="term" value="F:tRNA-guanosine(34) queuine transglycosylase activity"/>
    <property type="evidence" value="ECO:0007669"/>
    <property type="project" value="UniProtKB-UniRule"/>
</dbReference>
<keyword evidence="10" id="KW-1185">Reference proteome</keyword>
<gene>
    <name evidence="7" type="primary">tgt</name>
    <name evidence="9" type="ordered locus">Selin_2363</name>
</gene>
<keyword evidence="3 7" id="KW-0808">Transferase</keyword>
<sequence length="368" mass="41330">MQSLSFQLKHTCGQARAGTVTTRHGTIHTPIFMPVGTQATVKALSPRELDEAQAQIILGNTYHLYLRPGHELVKRFGGLHGFMNWPKPILTDSGGYQVFSLGSLRKITEEGVEFRSHIDGSRHFISPEKSLEIQQALGSDIMMVFDECPPSTADRGYIEKSLAMTLRWASRSRTAWTNRQQQALFGIIQGGLYPDLRLQSLSALVEMDFPGYAIGGLSVGEPPEKMYEVVEHIAPAMPADRPRYLMGVGTPVDLIQCIDRGVDMFDCVMPTRNARNGTLFTSTGKVNIKNARYAEDHEPLDSQCSCYTCRNFSRGYLRHLYQCGEILGLRLNTLHNIHYYLQLMAGARAAIADGTWNRWKNQQLDIYK</sequence>
<protein>
    <recommendedName>
        <fullName evidence="7">Queuine tRNA-ribosyltransferase</fullName>
        <ecNumber evidence="7">2.4.2.29</ecNumber>
    </recommendedName>
    <alternativeName>
        <fullName evidence="7">Guanine insertion enzyme</fullName>
    </alternativeName>
    <alternativeName>
        <fullName evidence="7">tRNA-guanine transglycosylase</fullName>
    </alternativeName>
</protein>
<feature type="binding site" evidence="7">
    <location>
        <begin position="92"/>
        <end position="96"/>
    </location>
    <ligand>
        <name>substrate</name>
    </ligand>
</feature>
<feature type="binding site" evidence="7">
    <location>
        <position position="189"/>
    </location>
    <ligand>
        <name>substrate</name>
    </ligand>
</feature>
<dbReference type="InParanoid" id="E6W4K6"/>
<dbReference type="HAMAP" id="MF_00168">
    <property type="entry name" value="Q_tRNA_Tgt"/>
    <property type="match status" value="1"/>
</dbReference>
<keyword evidence="4 7" id="KW-0819">tRNA processing</keyword>
<dbReference type="InterPro" id="IPR002616">
    <property type="entry name" value="tRNA_ribo_trans-like"/>
</dbReference>
<feature type="active site" description="Nucleophile" evidence="7">
    <location>
        <position position="266"/>
    </location>
</feature>
<feature type="binding site" evidence="7">
    <location>
        <position position="146"/>
    </location>
    <ligand>
        <name>substrate</name>
    </ligand>
</feature>
<dbReference type="KEGG" id="din:Selin_2363"/>
<keyword evidence="7" id="KW-0479">Metal-binding</keyword>
<proteinExistence type="inferred from homology"/>
<name>E6W4K6_DESIS</name>
<evidence type="ECO:0000313" key="10">
    <source>
        <dbReference type="Proteomes" id="UP000002572"/>
    </source>
</evidence>
<dbReference type="SUPFAM" id="SSF51713">
    <property type="entry name" value="tRNA-guanine transglycosylase"/>
    <property type="match status" value="1"/>
</dbReference>
<dbReference type="AlphaFoldDB" id="E6W4K6"/>
<feature type="binding site" evidence="7">
    <location>
        <position position="309"/>
    </location>
    <ligand>
        <name>Zn(2+)</name>
        <dbReference type="ChEBI" id="CHEBI:29105"/>
    </ligand>
</feature>
<dbReference type="RefSeq" id="WP_013506952.1">
    <property type="nucleotide sequence ID" value="NC_014836.1"/>
</dbReference>
<dbReference type="OrthoDB" id="9805417at2"/>
<feature type="binding site" evidence="7">
    <location>
        <position position="335"/>
    </location>
    <ligand>
        <name>Zn(2+)</name>
        <dbReference type="ChEBI" id="CHEBI:29105"/>
    </ligand>
</feature>
<feature type="domain" description="tRNA-guanine(15) transglycosylase-like" evidence="8">
    <location>
        <begin position="14"/>
        <end position="365"/>
    </location>
</feature>
<dbReference type="Pfam" id="PF01702">
    <property type="entry name" value="TGT"/>
    <property type="match status" value="1"/>
</dbReference>
<comment type="function">
    <text evidence="7">Catalyzes the base-exchange of a guanine (G) residue with the queuine precursor 7-aminomethyl-7-deazaguanine (PreQ1) at position 34 (anticodon wobble position) in tRNAs with GU(N) anticodons (tRNA-Asp, -Asn, -His and -Tyr). Catalysis occurs through a double-displacement mechanism. The nucleophile active site attacks the C1' of nucleotide 34 to detach the guanine base from the RNA, forming a covalent enzyme-RNA intermediate. The proton acceptor active site deprotonates the incoming PreQ1, allowing a nucleophilic attack on the C1' of the ribose to form the product. After dissociation, two additional enzymatic reactions on the tRNA convert PreQ1 to queuine (Q), resulting in the hypermodified nucleoside queuosine (7-(((4,5-cis-dihydroxy-2-cyclopenten-1-yl)amino)methyl)-7-deazaguanosine).</text>
</comment>
<dbReference type="InterPro" id="IPR036511">
    <property type="entry name" value="TGT-like_sf"/>
</dbReference>
<dbReference type="STRING" id="653733.Selin_2363"/>
<evidence type="ECO:0000313" key="9">
    <source>
        <dbReference type="EMBL" id="ADU67079.1"/>
    </source>
</evidence>
<organism evidence="9 10">
    <name type="scientific">Desulfurispirillum indicum (strain ATCC BAA-1389 / DSM 22839 / S5)</name>
    <dbReference type="NCBI Taxonomy" id="653733"/>
    <lineage>
        <taxon>Bacteria</taxon>
        <taxon>Pseudomonadati</taxon>
        <taxon>Chrysiogenota</taxon>
        <taxon>Chrysiogenia</taxon>
        <taxon>Chrysiogenales</taxon>
        <taxon>Chrysiogenaceae</taxon>
        <taxon>Desulfurispirillum</taxon>
    </lineage>
</organism>
<dbReference type="EMBL" id="CP002432">
    <property type="protein sequence ID" value="ADU67079.1"/>
    <property type="molecule type" value="Genomic_DNA"/>
</dbReference>
<dbReference type="NCBIfam" id="TIGR00430">
    <property type="entry name" value="Q_tRNA_tgt"/>
    <property type="match status" value="1"/>
</dbReference>
<dbReference type="GO" id="GO:0008616">
    <property type="term" value="P:tRNA queuosine(34) biosynthetic process"/>
    <property type="evidence" value="ECO:0007669"/>
    <property type="project" value="UniProtKB-UniRule"/>
</dbReference>
<feature type="region of interest" description="RNA binding; important for wobble base 34 recognition" evidence="7">
    <location>
        <begin position="271"/>
        <end position="275"/>
    </location>
</feature>
<evidence type="ECO:0000256" key="4">
    <source>
        <dbReference type="ARBA" id="ARBA00022694"/>
    </source>
</evidence>